<evidence type="ECO:0008006" key="3">
    <source>
        <dbReference type="Google" id="ProtNLM"/>
    </source>
</evidence>
<sequence>MEDFNLFTSLRYDPLLQSAFHNPSFPHSAYNHSYRSPFYMLDFHRDRILRAAHHWSWAPAIALLSGPTGLAALSSFILADIHAAAKDHQPQAVRLIVAPDGSLSTVLRDVPPAALEDLYPRIPAAPPPSAAPSRCWTAFVDSEITPDTPFTHYKTTKRDMYNAARERRALVIGDDREVLLVNPRGEIMEGSTTTPFFWRGDKWVTPPIPSEYGGGKGSGGQDGTSRRWALEYGFAVEEIVPADSITDGEVIWLSNGVRGFFQAKIKRSD</sequence>
<dbReference type="Gene3D" id="3.20.10.10">
    <property type="entry name" value="D-amino Acid Aminotransferase, subunit A, domain 2"/>
    <property type="match status" value="1"/>
</dbReference>
<dbReference type="AlphaFoldDB" id="A0A0F4ZGQ3"/>
<dbReference type="InterPro" id="IPR036038">
    <property type="entry name" value="Aminotransferase-like"/>
</dbReference>
<dbReference type="Proteomes" id="UP000033483">
    <property type="component" value="Unassembled WGS sequence"/>
</dbReference>
<dbReference type="Gene3D" id="3.30.470.10">
    <property type="match status" value="1"/>
</dbReference>
<dbReference type="Pfam" id="PF01063">
    <property type="entry name" value="Aminotran_4"/>
    <property type="match status" value="1"/>
</dbReference>
<dbReference type="OrthoDB" id="5288718at2759"/>
<gene>
    <name evidence="1" type="ORF">TD95_003862</name>
</gene>
<protein>
    <recommendedName>
        <fullName evidence="3">Aminodeoxychorismate lyase</fullName>
    </recommendedName>
</protein>
<keyword evidence="2" id="KW-1185">Reference proteome</keyword>
<dbReference type="EMBL" id="LAEV01000844">
    <property type="protein sequence ID" value="KKA29395.1"/>
    <property type="molecule type" value="Genomic_DNA"/>
</dbReference>
<accession>A0A0F4ZGQ3</accession>
<organism evidence="1 2">
    <name type="scientific">Thielaviopsis punctulata</name>
    <dbReference type="NCBI Taxonomy" id="72032"/>
    <lineage>
        <taxon>Eukaryota</taxon>
        <taxon>Fungi</taxon>
        <taxon>Dikarya</taxon>
        <taxon>Ascomycota</taxon>
        <taxon>Pezizomycotina</taxon>
        <taxon>Sordariomycetes</taxon>
        <taxon>Hypocreomycetidae</taxon>
        <taxon>Microascales</taxon>
        <taxon>Ceratocystidaceae</taxon>
        <taxon>Thielaviopsis</taxon>
    </lineage>
</organism>
<proteinExistence type="predicted"/>
<evidence type="ECO:0000313" key="1">
    <source>
        <dbReference type="EMBL" id="KKA29395.1"/>
    </source>
</evidence>
<evidence type="ECO:0000313" key="2">
    <source>
        <dbReference type="Proteomes" id="UP000033483"/>
    </source>
</evidence>
<dbReference type="InterPro" id="IPR043131">
    <property type="entry name" value="BCAT-like_N"/>
</dbReference>
<dbReference type="GO" id="GO:0003824">
    <property type="term" value="F:catalytic activity"/>
    <property type="evidence" value="ECO:0007669"/>
    <property type="project" value="InterPro"/>
</dbReference>
<dbReference type="SUPFAM" id="SSF56752">
    <property type="entry name" value="D-aminoacid aminotransferase-like PLP-dependent enzymes"/>
    <property type="match status" value="1"/>
</dbReference>
<comment type="caution">
    <text evidence="1">The sequence shown here is derived from an EMBL/GenBank/DDBJ whole genome shotgun (WGS) entry which is preliminary data.</text>
</comment>
<dbReference type="InterPro" id="IPR001544">
    <property type="entry name" value="Aminotrans_IV"/>
</dbReference>
<name>A0A0F4ZGQ3_9PEZI</name>
<dbReference type="InterPro" id="IPR043132">
    <property type="entry name" value="BCAT-like_C"/>
</dbReference>
<reference evidence="1 2" key="1">
    <citation type="submission" date="2015-03" db="EMBL/GenBank/DDBJ databases">
        <authorList>
            <person name="Radwan O."/>
            <person name="Al-Naeli F.A."/>
            <person name="Rendon G.A."/>
            <person name="Fields C."/>
        </authorList>
    </citation>
    <scope>NUCLEOTIDE SEQUENCE [LARGE SCALE GENOMIC DNA]</scope>
    <source>
        <strain evidence="1">CR-DP1</strain>
    </source>
</reference>